<name>A0A2N9EXQ1_FAGSY</name>
<dbReference type="AlphaFoldDB" id="A0A2N9EXQ1"/>
<dbReference type="Pfam" id="PF14111">
    <property type="entry name" value="DUF4283"/>
    <property type="match status" value="1"/>
</dbReference>
<proteinExistence type="predicted"/>
<dbReference type="PANTHER" id="PTHR33116">
    <property type="entry name" value="REVERSE TRANSCRIPTASE ZINC-BINDING DOMAIN-CONTAINING PROTEIN-RELATED-RELATED"/>
    <property type="match status" value="1"/>
</dbReference>
<feature type="domain" description="DUF4283" evidence="1">
    <location>
        <begin position="30"/>
        <end position="107"/>
    </location>
</feature>
<dbReference type="EMBL" id="OIVN01000402">
    <property type="protein sequence ID" value="SPC79623.1"/>
    <property type="molecule type" value="Genomic_DNA"/>
</dbReference>
<dbReference type="PANTHER" id="PTHR33116:SF86">
    <property type="entry name" value="REVERSE TRANSCRIPTASE DOMAIN-CONTAINING PROTEIN"/>
    <property type="match status" value="1"/>
</dbReference>
<evidence type="ECO:0000313" key="2">
    <source>
        <dbReference type="EMBL" id="SPC79623.1"/>
    </source>
</evidence>
<evidence type="ECO:0000259" key="1">
    <source>
        <dbReference type="Pfam" id="PF14111"/>
    </source>
</evidence>
<reference evidence="2" key="1">
    <citation type="submission" date="2018-02" db="EMBL/GenBank/DDBJ databases">
        <authorList>
            <person name="Cohen D.B."/>
            <person name="Kent A.D."/>
        </authorList>
    </citation>
    <scope>NUCLEOTIDE SEQUENCE</scope>
</reference>
<accession>A0A2N9EXQ1</accession>
<dbReference type="SUPFAM" id="SSF56219">
    <property type="entry name" value="DNase I-like"/>
    <property type="match status" value="1"/>
</dbReference>
<protein>
    <recommendedName>
        <fullName evidence="1">DUF4283 domain-containing protein</fullName>
    </recommendedName>
</protein>
<gene>
    <name evidence="2" type="ORF">FSB_LOCUS7505</name>
</gene>
<dbReference type="InterPro" id="IPR036691">
    <property type="entry name" value="Endo/exonu/phosph_ase_sf"/>
</dbReference>
<sequence>MEDISGLCGRLSLTDKEEVPFDFGSEEDDQFYLTARFMTGRFLNIESMVRTFRPLWKTVRGFTVRDMGHNVLVFAFEDVTNLERVLQGEPWSYDKYLVSFQRVDVDTDVTEMECAVGELEHVAESEEEKGYEGCMRIHVKLDISNLFAVVEKHGLRGVVGEKGSDEKGGAVESRGLEKSLKVALQGGEVNKAIEELRNCVVLQDILGTKAMDGNIFVTQNKSSGKENSRAHPLCNVDLNAMHEVKVQGESRGAWKRVSRVIHDTIVDGGFTKLSGAKRASDWVEVQSTRVHGKKKGRGLAAMEGIEVDGGLAEAVQQPRRSGGLALLWNDEVELYIHNYSINHIDAHVRSQGELRWRFTGFYGHSVAYRRRESWALLDKLHSMDDLPWSLMGYRGYPFTWENCRDAEANVQKRLNRAVASVSWMSMFTLCTIDHVQTSYSDHVPILLHTDLGSSSSRPKRPTPKYVKNSSSAEKLYTGGIRVCPVSFILKFKIGLCLSPTWLQRKRTNGIEGLRDEANVWCNTKQQVEDIAVTYFQNIFTTSYPARIEETLAAVDNVVSEETNQRLLLPYTPEEKYWHIVGTSVSTAVLSVLNSERWISMIMECIRTVQYSVLLDGVPKGYVIPSRGLRQGDPLSRYLFLLCVEGLSALMRKTGSMGRLKGIKTSRVGPWVSHLFFADDNLLFGKASVVESWEFMRILKLYEDSSGQQLNREKTAIFFSSNTLPATCQAIQELWGSNGAQSFDKYLGLPTLIGGSKRSIFNGLKERIVCRLQGWKEKFLPKAGREILIKAVAQSIPTYTMNCFRLPKAWCDEVNSLIAKYWWGQSKDERKIHWLKWDKLCASKENGGRKKPGVSAQILRVIGGYGVIPGSLASLCPLARNTWALVSGRVQKLPNHGDAFPMFMLWILKNLSKEEVEEWALISWAIWSARNRLIFEGHQQSPHHIRSEALLLLQEYHQANTTISPL</sequence>
<organism evidence="2">
    <name type="scientific">Fagus sylvatica</name>
    <name type="common">Beechnut</name>
    <dbReference type="NCBI Taxonomy" id="28930"/>
    <lineage>
        <taxon>Eukaryota</taxon>
        <taxon>Viridiplantae</taxon>
        <taxon>Streptophyta</taxon>
        <taxon>Embryophyta</taxon>
        <taxon>Tracheophyta</taxon>
        <taxon>Spermatophyta</taxon>
        <taxon>Magnoliopsida</taxon>
        <taxon>eudicotyledons</taxon>
        <taxon>Gunneridae</taxon>
        <taxon>Pentapetalae</taxon>
        <taxon>rosids</taxon>
        <taxon>fabids</taxon>
        <taxon>Fagales</taxon>
        <taxon>Fagaceae</taxon>
        <taxon>Fagus</taxon>
    </lineage>
</organism>
<dbReference type="InterPro" id="IPR025558">
    <property type="entry name" value="DUF4283"/>
</dbReference>